<dbReference type="AlphaFoldDB" id="A0A1M4UKT3"/>
<dbReference type="Pfam" id="PF00557">
    <property type="entry name" value="Peptidase_M24"/>
    <property type="match status" value="1"/>
</dbReference>
<keyword evidence="2 5" id="KW-0479">Metal-binding</keyword>
<dbReference type="SUPFAM" id="SSF53092">
    <property type="entry name" value="Creatinase/prolidase N-terminal domain"/>
    <property type="match status" value="1"/>
</dbReference>
<dbReference type="InterPro" id="IPR000994">
    <property type="entry name" value="Pept_M24"/>
</dbReference>
<evidence type="ECO:0000256" key="4">
    <source>
        <dbReference type="ARBA" id="ARBA00023049"/>
    </source>
</evidence>
<dbReference type="GO" id="GO:0008237">
    <property type="term" value="F:metallopeptidase activity"/>
    <property type="evidence" value="ECO:0007669"/>
    <property type="project" value="UniProtKB-KW"/>
</dbReference>
<name>A0A1M4UKT3_9BACT</name>
<evidence type="ECO:0000259" key="6">
    <source>
        <dbReference type="Pfam" id="PF00557"/>
    </source>
</evidence>
<proteinExistence type="inferred from homology"/>
<evidence type="ECO:0000256" key="3">
    <source>
        <dbReference type="ARBA" id="ARBA00022801"/>
    </source>
</evidence>
<reference evidence="9" key="1">
    <citation type="submission" date="2016-11" db="EMBL/GenBank/DDBJ databases">
        <authorList>
            <person name="Varghese N."/>
            <person name="Submissions S."/>
        </authorList>
    </citation>
    <scope>NUCLEOTIDE SEQUENCE [LARGE SCALE GENOMIC DNA]</scope>
    <source>
        <strain evidence="9">DSM 9756</strain>
    </source>
</reference>
<keyword evidence="9" id="KW-1185">Reference proteome</keyword>
<dbReference type="PANTHER" id="PTHR46112">
    <property type="entry name" value="AMINOPEPTIDASE"/>
    <property type="match status" value="1"/>
</dbReference>
<keyword evidence="1" id="KW-0645">Protease</keyword>
<dbReference type="InterPro" id="IPR001131">
    <property type="entry name" value="Peptidase_M24B_aminopep-P_CS"/>
</dbReference>
<evidence type="ECO:0000256" key="5">
    <source>
        <dbReference type="RuleBase" id="RU000590"/>
    </source>
</evidence>
<dbReference type="Gene3D" id="3.40.350.10">
    <property type="entry name" value="Creatinase/prolidase N-terminal domain"/>
    <property type="match status" value="1"/>
</dbReference>
<dbReference type="OrthoDB" id="9806388at2"/>
<keyword evidence="8" id="KW-0031">Aminopeptidase</keyword>
<dbReference type="InterPro" id="IPR050659">
    <property type="entry name" value="Peptidase_M24B"/>
</dbReference>
<dbReference type="RefSeq" id="WP_073036653.1">
    <property type="nucleotide sequence ID" value="NZ_FQVB01000005.1"/>
</dbReference>
<dbReference type="EMBL" id="FQVB01000005">
    <property type="protein sequence ID" value="SHE57265.1"/>
    <property type="molecule type" value="Genomic_DNA"/>
</dbReference>
<evidence type="ECO:0000313" key="9">
    <source>
        <dbReference type="Proteomes" id="UP000184076"/>
    </source>
</evidence>
<dbReference type="InterPro" id="IPR036005">
    <property type="entry name" value="Creatinase/aminopeptidase-like"/>
</dbReference>
<dbReference type="PROSITE" id="PS00491">
    <property type="entry name" value="PROLINE_PEPTIDASE"/>
    <property type="match status" value="1"/>
</dbReference>
<keyword evidence="3" id="KW-0378">Hydrolase</keyword>
<comment type="similarity">
    <text evidence="5">Belongs to the peptidase M24B family.</text>
</comment>
<evidence type="ECO:0000256" key="1">
    <source>
        <dbReference type="ARBA" id="ARBA00022670"/>
    </source>
</evidence>
<evidence type="ECO:0000256" key="2">
    <source>
        <dbReference type="ARBA" id="ARBA00022723"/>
    </source>
</evidence>
<dbReference type="InterPro" id="IPR000587">
    <property type="entry name" value="Creatinase_N"/>
</dbReference>
<dbReference type="PANTHER" id="PTHR46112:SF2">
    <property type="entry name" value="XAA-PRO AMINOPEPTIDASE P-RELATED"/>
    <property type="match status" value="1"/>
</dbReference>
<accession>A0A1M4UKT3</accession>
<dbReference type="Proteomes" id="UP000184076">
    <property type="component" value="Unassembled WGS sequence"/>
</dbReference>
<dbReference type="GO" id="GO:0006508">
    <property type="term" value="P:proteolysis"/>
    <property type="evidence" value="ECO:0007669"/>
    <property type="project" value="UniProtKB-KW"/>
</dbReference>
<feature type="domain" description="Peptidase M24" evidence="6">
    <location>
        <begin position="154"/>
        <end position="356"/>
    </location>
</feature>
<dbReference type="SUPFAM" id="SSF55920">
    <property type="entry name" value="Creatinase/aminopeptidase"/>
    <property type="match status" value="1"/>
</dbReference>
<dbReference type="GO" id="GO:0004177">
    <property type="term" value="F:aminopeptidase activity"/>
    <property type="evidence" value="ECO:0007669"/>
    <property type="project" value="UniProtKB-KW"/>
</dbReference>
<dbReference type="Gene3D" id="3.90.230.10">
    <property type="entry name" value="Creatinase/methionine aminopeptidase superfamily"/>
    <property type="match status" value="1"/>
</dbReference>
<dbReference type="STRING" id="1121391.SAMN02745206_00508"/>
<evidence type="ECO:0000259" key="7">
    <source>
        <dbReference type="Pfam" id="PF01321"/>
    </source>
</evidence>
<dbReference type="InterPro" id="IPR029149">
    <property type="entry name" value="Creatin/AminoP/Spt16_N"/>
</dbReference>
<organism evidence="8 9">
    <name type="scientific">Desulfacinum infernum DSM 9756</name>
    <dbReference type="NCBI Taxonomy" id="1121391"/>
    <lineage>
        <taxon>Bacteria</taxon>
        <taxon>Pseudomonadati</taxon>
        <taxon>Thermodesulfobacteriota</taxon>
        <taxon>Syntrophobacteria</taxon>
        <taxon>Syntrophobacterales</taxon>
        <taxon>Syntrophobacteraceae</taxon>
        <taxon>Desulfacinum</taxon>
    </lineage>
</organism>
<dbReference type="CDD" id="cd01092">
    <property type="entry name" value="APP-like"/>
    <property type="match status" value="1"/>
</dbReference>
<dbReference type="GO" id="GO:0046872">
    <property type="term" value="F:metal ion binding"/>
    <property type="evidence" value="ECO:0007669"/>
    <property type="project" value="UniProtKB-KW"/>
</dbReference>
<protein>
    <submittedName>
        <fullName evidence="8">Xaa-Pro aminopeptidase</fullName>
    </submittedName>
</protein>
<sequence>MVPDPFGRRLAAVRRKVEALDLDGVLISLPENRYYLSGFEAGDMQLTESSGFLVIGSSRQMLLTDFRYQEEAAHQARGYDLVIYKEGWNQVLPDLFRDLEIRRLGVEAGHLTHKRFLEVQEALERVWEGKAEAVGLEGLVEELRMVKEPEELDRIRAAVALTEQVFDRVWQDLRPGVTEKEVAWEIEAGIRRAGAEAVSFPPIVGSGPNGALPHAVPTDRKIAAEDAVVLDLGARLRLYCSDMTRTWLGPRVPQKMREIYGIVREAQLAAMEAIRPGIDSHEVDRIARGIIERAGYGDAFGHGLGHGVGLAVHEKPGYGKKNSVILRENMVLTVEPGIYLPGLGGVRLENMVRVTASGCESLNRDAWFLER</sequence>
<gene>
    <name evidence="8" type="ORF">SAMN02745206_00508</name>
</gene>
<keyword evidence="4" id="KW-0482">Metalloprotease</keyword>
<evidence type="ECO:0000313" key="8">
    <source>
        <dbReference type="EMBL" id="SHE57265.1"/>
    </source>
</evidence>
<feature type="domain" description="Creatinase N-terminal" evidence="7">
    <location>
        <begin position="9"/>
        <end position="146"/>
    </location>
</feature>
<dbReference type="Pfam" id="PF01321">
    <property type="entry name" value="Creatinase_N"/>
    <property type="match status" value="1"/>
</dbReference>